<dbReference type="HOGENOM" id="CLU_1238495_0_0_9"/>
<dbReference type="AlphaFoldDB" id="E7GD17"/>
<feature type="domain" description="DNA mimic protein DMP19 C-terminal" evidence="2">
    <location>
        <begin position="91"/>
        <end position="201"/>
    </location>
</feature>
<accession>E7GD17</accession>
<organism evidence="3 4">
    <name type="scientific">Coprobacillus cateniformis</name>
    <dbReference type="NCBI Taxonomy" id="100884"/>
    <lineage>
        <taxon>Bacteria</taxon>
        <taxon>Bacillati</taxon>
        <taxon>Bacillota</taxon>
        <taxon>Erysipelotrichia</taxon>
        <taxon>Erysipelotrichales</taxon>
        <taxon>Coprobacillaceae</taxon>
        <taxon>Coprobacillus</taxon>
    </lineage>
</organism>
<keyword evidence="1" id="KW-0472">Membrane</keyword>
<dbReference type="InterPro" id="IPR025402">
    <property type="entry name" value="DMP19_C"/>
</dbReference>
<comment type="caution">
    <text evidence="3">The sequence shown here is derived from an EMBL/GenBank/DDBJ whole genome shotgun (WGS) entry which is preliminary data.</text>
</comment>
<dbReference type="eggNOG" id="ENOG5032N1G">
    <property type="taxonomic scope" value="Bacteria"/>
</dbReference>
<sequence length="227" mass="26690">MRTVDLVVWVLFIGALVFLGYFFTKRVKDNKKIRQQMQMEYLERKEKYTYLRPGIFDTCPREDVSAAAIFHCIRKEDEDFDHYFEKMNYSEKVVFGIYQVSLSLEGQGSSIHSFFLSPSNRPFVPIIVDIFEEVGAHDIAELMRAARRFAEIIENDEEDDEDDPEMGDFSRYNFSDFTNEFVSLVNTTNLNEKITRFILEHKEDFYDTDIPKEIDENGDEIDEGISD</sequence>
<evidence type="ECO:0000313" key="4">
    <source>
        <dbReference type="Proteomes" id="UP000003157"/>
    </source>
</evidence>
<name>E7GD17_9FIRM</name>
<keyword evidence="1" id="KW-1133">Transmembrane helix</keyword>
<keyword evidence="1" id="KW-0812">Transmembrane</keyword>
<proteinExistence type="predicted"/>
<dbReference type="OrthoDB" id="1642637at2"/>
<dbReference type="GeneID" id="78228235"/>
<dbReference type="RefSeq" id="WP_008789747.1">
    <property type="nucleotide sequence ID" value="NZ_AKCB01000001.1"/>
</dbReference>
<evidence type="ECO:0000313" key="3">
    <source>
        <dbReference type="EMBL" id="EFW04376.1"/>
    </source>
</evidence>
<feature type="transmembrane region" description="Helical" evidence="1">
    <location>
        <begin position="6"/>
        <end position="24"/>
    </location>
</feature>
<evidence type="ECO:0000256" key="1">
    <source>
        <dbReference type="SAM" id="Phobius"/>
    </source>
</evidence>
<reference evidence="3 4" key="1">
    <citation type="submission" date="2010-12" db="EMBL/GenBank/DDBJ databases">
        <title>The Genome Sequence of Coprobacillus sp. strain 29_1.</title>
        <authorList>
            <consortium name="The Broad Institute Genome Sequencing Platform"/>
            <person name="Earl A."/>
            <person name="Ward D."/>
            <person name="Feldgarden M."/>
            <person name="Gevers D."/>
            <person name="Daigneault M."/>
            <person name="Sibley C.D."/>
            <person name="White A."/>
            <person name="Strauss J."/>
            <person name="Allen-Vercoe E."/>
            <person name="Young S.K."/>
            <person name="Zeng Q."/>
            <person name="Gargeya S."/>
            <person name="Fitzgerald M."/>
            <person name="Haas B."/>
            <person name="Abouelleil A."/>
            <person name="Alvarado L."/>
            <person name="Arachchi H.M."/>
            <person name="Berlin A."/>
            <person name="Brown A."/>
            <person name="Chapman S.B."/>
            <person name="Chen Z."/>
            <person name="Dunbar C."/>
            <person name="Freedman E."/>
            <person name="Gearin G."/>
            <person name="Gellesch M."/>
            <person name="Goldberg J."/>
            <person name="Griggs A."/>
            <person name="Gujja S."/>
            <person name="Heilman E."/>
            <person name="Heiman D."/>
            <person name="Howarth C."/>
            <person name="Larson L."/>
            <person name="Lui A."/>
            <person name="MacDonald P.J.P."/>
            <person name="Mehta T."/>
            <person name="Montmayeur A."/>
            <person name="Murphy C."/>
            <person name="Neiman D."/>
            <person name="Pearson M."/>
            <person name="Priest M."/>
            <person name="Roberts A."/>
            <person name="Saif S."/>
            <person name="Shea T."/>
            <person name="Shenoy N."/>
            <person name="Sisk P."/>
            <person name="Stolte C."/>
            <person name="Sykes S."/>
            <person name="White J."/>
            <person name="Yandava C."/>
            <person name="Nusbaum C."/>
            <person name="Birren B."/>
        </authorList>
    </citation>
    <scope>NUCLEOTIDE SEQUENCE [LARGE SCALE GENOMIC DNA]</scope>
    <source>
        <strain evidence="3 4">29_1</strain>
    </source>
</reference>
<gene>
    <name evidence="3" type="ORF">HMPREF9488_02660</name>
</gene>
<dbReference type="Proteomes" id="UP000003157">
    <property type="component" value="Unassembled WGS sequence"/>
</dbReference>
<keyword evidence="4" id="KW-1185">Reference proteome</keyword>
<dbReference type="Gene3D" id="1.20.1420.60">
    <property type="match status" value="1"/>
</dbReference>
<dbReference type="STRING" id="100884.GCA_000269565_00313"/>
<protein>
    <recommendedName>
        <fullName evidence="2">DNA mimic protein DMP19 C-terminal domain-containing protein</fullName>
    </recommendedName>
</protein>
<dbReference type="Pfam" id="PF14300">
    <property type="entry name" value="DMP19"/>
    <property type="match status" value="1"/>
</dbReference>
<evidence type="ECO:0000259" key="2">
    <source>
        <dbReference type="Pfam" id="PF14300"/>
    </source>
</evidence>
<dbReference type="EMBL" id="ADKX01000039">
    <property type="protein sequence ID" value="EFW04376.1"/>
    <property type="molecule type" value="Genomic_DNA"/>
</dbReference>